<name>A0A2T0UZ39_9MICO</name>
<dbReference type="Proteomes" id="UP000237822">
    <property type="component" value="Unassembled WGS sequence"/>
</dbReference>
<keyword evidence="1" id="KW-0812">Transmembrane</keyword>
<evidence type="ECO:0000313" key="2">
    <source>
        <dbReference type="EMBL" id="PRY63181.1"/>
    </source>
</evidence>
<organism evidence="2 3">
    <name type="scientific">Knoellia remsis</name>
    <dbReference type="NCBI Taxonomy" id="407159"/>
    <lineage>
        <taxon>Bacteria</taxon>
        <taxon>Bacillati</taxon>
        <taxon>Actinomycetota</taxon>
        <taxon>Actinomycetes</taxon>
        <taxon>Micrococcales</taxon>
        <taxon>Intrasporangiaceae</taxon>
        <taxon>Knoellia</taxon>
    </lineage>
</organism>
<sequence>MSDRSLTTSYDDTRVRIGAVFMLAIGGLMAIAYVVLALSTDLLGLLAGVPVAVLGMVCVWIAMRRWTACPGQRGGLWMLLGSVLIIGSLWAAFLTGDAISG</sequence>
<feature type="transmembrane region" description="Helical" evidence="1">
    <location>
        <begin position="75"/>
        <end position="93"/>
    </location>
</feature>
<dbReference type="EMBL" id="PVTI01000002">
    <property type="protein sequence ID" value="PRY63181.1"/>
    <property type="molecule type" value="Genomic_DNA"/>
</dbReference>
<feature type="transmembrane region" description="Helical" evidence="1">
    <location>
        <begin position="42"/>
        <end position="63"/>
    </location>
</feature>
<keyword evidence="3" id="KW-1185">Reference proteome</keyword>
<protein>
    <submittedName>
        <fullName evidence="2">Uncharacterized protein</fullName>
    </submittedName>
</protein>
<reference evidence="2 3" key="1">
    <citation type="submission" date="2018-03" db="EMBL/GenBank/DDBJ databases">
        <title>Genomic Encyclopedia of Archaeal and Bacterial Type Strains, Phase II (KMG-II): from individual species to whole genera.</title>
        <authorList>
            <person name="Goeker M."/>
        </authorList>
    </citation>
    <scope>NUCLEOTIDE SEQUENCE [LARGE SCALE GENOMIC DNA]</scope>
    <source>
        <strain evidence="2 3">ATCC BAA-1496</strain>
    </source>
</reference>
<gene>
    <name evidence="2" type="ORF">BCF74_10212</name>
</gene>
<dbReference type="RefSeq" id="WP_106296169.1">
    <property type="nucleotide sequence ID" value="NZ_PVTI01000002.1"/>
</dbReference>
<dbReference type="AlphaFoldDB" id="A0A2T0UZ39"/>
<feature type="transmembrane region" description="Helical" evidence="1">
    <location>
        <begin position="15"/>
        <end position="36"/>
    </location>
</feature>
<keyword evidence="1" id="KW-0472">Membrane</keyword>
<keyword evidence="1" id="KW-1133">Transmembrane helix</keyword>
<proteinExistence type="predicted"/>
<dbReference type="OrthoDB" id="9877073at2"/>
<evidence type="ECO:0000256" key="1">
    <source>
        <dbReference type="SAM" id="Phobius"/>
    </source>
</evidence>
<comment type="caution">
    <text evidence="2">The sequence shown here is derived from an EMBL/GenBank/DDBJ whole genome shotgun (WGS) entry which is preliminary data.</text>
</comment>
<accession>A0A2T0UZ39</accession>
<evidence type="ECO:0000313" key="3">
    <source>
        <dbReference type="Proteomes" id="UP000237822"/>
    </source>
</evidence>